<gene>
    <name evidence="3" type="ORF">EV193_101813</name>
</gene>
<dbReference type="InterPro" id="IPR036365">
    <property type="entry name" value="PGBD-like_sf"/>
</dbReference>
<dbReference type="Gene3D" id="1.10.101.10">
    <property type="entry name" value="PGBD-like superfamily/PGBD"/>
    <property type="match status" value="2"/>
</dbReference>
<protein>
    <submittedName>
        <fullName evidence="3">Peptidoglycan hydrolase-like protein with peptidoglycan-binding domain</fullName>
    </submittedName>
</protein>
<comment type="caution">
    <text evidence="3">The sequence shown here is derived from an EMBL/GenBank/DDBJ whole genome shotgun (WGS) entry which is preliminary data.</text>
</comment>
<proteinExistence type="predicted"/>
<dbReference type="InterPro" id="IPR036366">
    <property type="entry name" value="PGBDSf"/>
</dbReference>
<dbReference type="Pfam" id="PF01471">
    <property type="entry name" value="PG_binding_1"/>
    <property type="match status" value="2"/>
</dbReference>
<evidence type="ECO:0000259" key="2">
    <source>
        <dbReference type="Pfam" id="PF01471"/>
    </source>
</evidence>
<dbReference type="OrthoDB" id="9815541at2"/>
<reference evidence="3 4" key="1">
    <citation type="submission" date="2019-02" db="EMBL/GenBank/DDBJ databases">
        <title>Genomic Encyclopedia of Type Strains, Phase IV (KMG-IV): sequencing the most valuable type-strain genomes for metagenomic binning, comparative biology and taxonomic classification.</title>
        <authorList>
            <person name="Goeker M."/>
        </authorList>
    </citation>
    <scope>NUCLEOTIDE SEQUENCE [LARGE SCALE GENOMIC DNA]</scope>
    <source>
        <strain evidence="3 4">DSM 101727</strain>
    </source>
</reference>
<accession>A0A4Q7L938</accession>
<keyword evidence="3" id="KW-0378">Hydrolase</keyword>
<name>A0A4Q7L938_9PSEU</name>
<feature type="domain" description="Peptidoglycan binding-like" evidence="2">
    <location>
        <begin position="67"/>
        <end position="120"/>
    </location>
</feature>
<organism evidence="3 4">
    <name type="scientific">Herbihabitans rhizosphaerae</name>
    <dbReference type="NCBI Taxonomy" id="1872711"/>
    <lineage>
        <taxon>Bacteria</taxon>
        <taxon>Bacillati</taxon>
        <taxon>Actinomycetota</taxon>
        <taxon>Actinomycetes</taxon>
        <taxon>Pseudonocardiales</taxon>
        <taxon>Pseudonocardiaceae</taxon>
        <taxon>Herbihabitans</taxon>
    </lineage>
</organism>
<evidence type="ECO:0000256" key="1">
    <source>
        <dbReference type="SAM" id="SignalP"/>
    </source>
</evidence>
<evidence type="ECO:0000313" key="3">
    <source>
        <dbReference type="EMBL" id="RZS44932.1"/>
    </source>
</evidence>
<dbReference type="GO" id="GO:0016787">
    <property type="term" value="F:hydrolase activity"/>
    <property type="evidence" value="ECO:0007669"/>
    <property type="project" value="UniProtKB-KW"/>
</dbReference>
<dbReference type="InterPro" id="IPR002477">
    <property type="entry name" value="Peptidoglycan-bd-like"/>
</dbReference>
<dbReference type="EMBL" id="SGWQ01000001">
    <property type="protein sequence ID" value="RZS44932.1"/>
    <property type="molecule type" value="Genomic_DNA"/>
</dbReference>
<dbReference type="Proteomes" id="UP000294257">
    <property type="component" value="Unassembled WGS sequence"/>
</dbReference>
<keyword evidence="4" id="KW-1185">Reference proteome</keyword>
<feature type="chain" id="PRO_5038874220" evidence="1">
    <location>
        <begin position="26"/>
        <end position="215"/>
    </location>
</feature>
<keyword evidence="1" id="KW-0732">Signal</keyword>
<dbReference type="AlphaFoldDB" id="A0A4Q7L938"/>
<evidence type="ECO:0000313" key="4">
    <source>
        <dbReference type="Proteomes" id="UP000294257"/>
    </source>
</evidence>
<dbReference type="SUPFAM" id="SSF47090">
    <property type="entry name" value="PGBD-like"/>
    <property type="match status" value="2"/>
</dbReference>
<sequence length="215" mass="22490">MGTTKTGLTAAAVVALAVTLTGAGAGTAAATPSAATTASTASCGAEPERSDAYAATLPIVHFGQSGTFVLGLQKALEWEGYKLAGTGNFGPATLHAVRDYQRKHRVPDTGVADPATWRELVGSKPPSLTGQGVQFPIPAPLLPGAPEVGELFNMLQRIPPYMYNLPTEEQGYGPRWQAMVRNFQRHNGIPADAVVGENTWRALITVISMSGGWGC</sequence>
<feature type="domain" description="Peptidoglycan binding-like" evidence="2">
    <location>
        <begin position="146"/>
        <end position="203"/>
    </location>
</feature>
<dbReference type="RefSeq" id="WP_130342545.1">
    <property type="nucleotide sequence ID" value="NZ_SGWQ01000001.1"/>
</dbReference>
<feature type="signal peptide" evidence="1">
    <location>
        <begin position="1"/>
        <end position="25"/>
    </location>
</feature>